<sequence length="63" mass="7064">MANSPLDVVTEFECRAQLQSHVLHNDVTAQQHQSSAIDLLQRERHAVVTNTSCQDKSIKMTMA</sequence>
<dbReference type="Proteomes" id="UP000314294">
    <property type="component" value="Unassembled WGS sequence"/>
</dbReference>
<dbReference type="EMBL" id="SRLO01000559">
    <property type="protein sequence ID" value="TNN52091.1"/>
    <property type="molecule type" value="Genomic_DNA"/>
</dbReference>
<reference evidence="1 2" key="1">
    <citation type="submission" date="2019-03" db="EMBL/GenBank/DDBJ databases">
        <title>First draft genome of Liparis tanakae, snailfish: a comprehensive survey of snailfish specific genes.</title>
        <authorList>
            <person name="Kim W."/>
            <person name="Song I."/>
            <person name="Jeong J.-H."/>
            <person name="Kim D."/>
            <person name="Kim S."/>
            <person name="Ryu S."/>
            <person name="Song J.Y."/>
            <person name="Lee S.K."/>
        </authorList>
    </citation>
    <scope>NUCLEOTIDE SEQUENCE [LARGE SCALE GENOMIC DNA]</scope>
    <source>
        <tissue evidence="1">Muscle</tissue>
    </source>
</reference>
<evidence type="ECO:0000313" key="2">
    <source>
        <dbReference type="Proteomes" id="UP000314294"/>
    </source>
</evidence>
<name>A0A4Z2GFS6_9TELE</name>
<evidence type="ECO:0000313" key="1">
    <source>
        <dbReference type="EMBL" id="TNN52091.1"/>
    </source>
</evidence>
<keyword evidence="2" id="KW-1185">Reference proteome</keyword>
<dbReference type="AlphaFoldDB" id="A0A4Z2GFS6"/>
<proteinExistence type="predicted"/>
<protein>
    <submittedName>
        <fullName evidence="1">Uncharacterized protein</fullName>
    </submittedName>
</protein>
<comment type="caution">
    <text evidence="1">The sequence shown here is derived from an EMBL/GenBank/DDBJ whole genome shotgun (WGS) entry which is preliminary data.</text>
</comment>
<gene>
    <name evidence="1" type="ORF">EYF80_037699</name>
</gene>
<organism evidence="1 2">
    <name type="scientific">Liparis tanakae</name>
    <name type="common">Tanaka's snailfish</name>
    <dbReference type="NCBI Taxonomy" id="230148"/>
    <lineage>
        <taxon>Eukaryota</taxon>
        <taxon>Metazoa</taxon>
        <taxon>Chordata</taxon>
        <taxon>Craniata</taxon>
        <taxon>Vertebrata</taxon>
        <taxon>Euteleostomi</taxon>
        <taxon>Actinopterygii</taxon>
        <taxon>Neopterygii</taxon>
        <taxon>Teleostei</taxon>
        <taxon>Neoteleostei</taxon>
        <taxon>Acanthomorphata</taxon>
        <taxon>Eupercaria</taxon>
        <taxon>Perciformes</taxon>
        <taxon>Cottioidei</taxon>
        <taxon>Cottales</taxon>
        <taxon>Liparidae</taxon>
        <taxon>Liparis</taxon>
    </lineage>
</organism>
<accession>A0A4Z2GFS6</accession>